<accession>A0A8S9KUA5</accession>
<feature type="compositionally biased region" description="Low complexity" evidence="1">
    <location>
        <begin position="27"/>
        <end position="45"/>
    </location>
</feature>
<evidence type="ECO:0000256" key="1">
    <source>
        <dbReference type="SAM" id="MobiDB-lite"/>
    </source>
</evidence>
<proteinExistence type="predicted"/>
<name>A0A8S9KUA5_BRACR</name>
<protein>
    <submittedName>
        <fullName evidence="2">Uncharacterized protein</fullName>
    </submittedName>
</protein>
<dbReference type="EMBL" id="QGKW02000717">
    <property type="protein sequence ID" value="KAF2599090.1"/>
    <property type="molecule type" value="Genomic_DNA"/>
</dbReference>
<organism evidence="2 3">
    <name type="scientific">Brassica cretica</name>
    <name type="common">Mustard</name>
    <dbReference type="NCBI Taxonomy" id="69181"/>
    <lineage>
        <taxon>Eukaryota</taxon>
        <taxon>Viridiplantae</taxon>
        <taxon>Streptophyta</taxon>
        <taxon>Embryophyta</taxon>
        <taxon>Tracheophyta</taxon>
        <taxon>Spermatophyta</taxon>
        <taxon>Magnoliopsida</taxon>
        <taxon>eudicotyledons</taxon>
        <taxon>Gunneridae</taxon>
        <taxon>Pentapetalae</taxon>
        <taxon>rosids</taxon>
        <taxon>malvids</taxon>
        <taxon>Brassicales</taxon>
        <taxon>Brassicaceae</taxon>
        <taxon>Brassiceae</taxon>
        <taxon>Brassica</taxon>
    </lineage>
</organism>
<evidence type="ECO:0000313" key="2">
    <source>
        <dbReference type="EMBL" id="KAF2599090.1"/>
    </source>
</evidence>
<comment type="caution">
    <text evidence="2">The sequence shown here is derived from an EMBL/GenBank/DDBJ whole genome shotgun (WGS) entry which is preliminary data.</text>
</comment>
<dbReference type="AlphaFoldDB" id="A0A8S9KUA5"/>
<gene>
    <name evidence="2" type="ORF">F2Q68_00008358</name>
</gene>
<sequence length="132" mass="14261">MARPLQSALSLRLHLDGPLRHQNRRYSGTGTSSSDGQSSSVAASGNLSRHEARVRAAASAASIYGRSFVYPSSENTLVWSQGHSSLPQAELESQKRCLESQIEVLQNQLRLLKEPAATTVDIKGKSVVETAE</sequence>
<reference evidence="2" key="1">
    <citation type="submission" date="2019-12" db="EMBL/GenBank/DDBJ databases">
        <title>Genome sequencing and annotation of Brassica cretica.</title>
        <authorList>
            <person name="Studholme D.J."/>
            <person name="Sarris P.F."/>
        </authorList>
    </citation>
    <scope>NUCLEOTIDE SEQUENCE</scope>
    <source>
        <strain evidence="2">PFS-001/15</strain>
        <tissue evidence="2">Leaf</tissue>
    </source>
</reference>
<evidence type="ECO:0000313" key="3">
    <source>
        <dbReference type="Proteomes" id="UP000712281"/>
    </source>
</evidence>
<feature type="region of interest" description="Disordered" evidence="1">
    <location>
        <begin position="19"/>
        <end position="49"/>
    </location>
</feature>
<dbReference type="Proteomes" id="UP000712281">
    <property type="component" value="Unassembled WGS sequence"/>
</dbReference>